<dbReference type="RefSeq" id="WP_017138683.1">
    <property type="nucleotide sequence ID" value="NZ_LKEF01000050.1"/>
</dbReference>
<evidence type="ECO:0000313" key="3">
    <source>
        <dbReference type="EMBL" id="KTB58606.1"/>
    </source>
</evidence>
<organism evidence="3 4">
    <name type="scientific">Pseudomonas fluorescens ICMP 11288</name>
    <dbReference type="NCBI Taxonomy" id="1198309"/>
    <lineage>
        <taxon>Bacteria</taxon>
        <taxon>Pseudomonadati</taxon>
        <taxon>Pseudomonadota</taxon>
        <taxon>Gammaproteobacteria</taxon>
        <taxon>Pseudomonadales</taxon>
        <taxon>Pseudomonadaceae</taxon>
        <taxon>Pseudomonas</taxon>
    </lineage>
</organism>
<dbReference type="AlphaFoldDB" id="A0A0W0HCW3"/>
<dbReference type="InterPro" id="IPR051557">
    <property type="entry name" value="NipSnap_domain"/>
</dbReference>
<sequence length="105" mass="12439">MIVEMRTYTLLPGKLREWLPFFEKERFPIQKKHLGNLVGYYTTDTGELNQIVQLWAYENYADREARRKALWSDPEWTDPSKSTISVMQKQESKILLPTAFSPSHF</sequence>
<proteinExistence type="inferred from homology"/>
<dbReference type="Pfam" id="PF07978">
    <property type="entry name" value="NIPSNAP"/>
    <property type="match status" value="1"/>
</dbReference>
<comment type="caution">
    <text evidence="3">The sequence shown here is derived from an EMBL/GenBank/DDBJ whole genome shotgun (WGS) entry which is preliminary data.</text>
</comment>
<dbReference type="PANTHER" id="PTHR21017:SF17">
    <property type="entry name" value="PROTEIN NIPSNAP"/>
    <property type="match status" value="1"/>
</dbReference>
<dbReference type="PANTHER" id="PTHR21017">
    <property type="entry name" value="NIPSNAP-RELATED"/>
    <property type="match status" value="1"/>
</dbReference>
<dbReference type="GeneID" id="300209217"/>
<comment type="similarity">
    <text evidence="1">Belongs to the NipSnap family.</text>
</comment>
<gene>
    <name evidence="3" type="ORF">AO063_29330</name>
</gene>
<evidence type="ECO:0000313" key="4">
    <source>
        <dbReference type="Proteomes" id="UP000054197"/>
    </source>
</evidence>
<dbReference type="InterPro" id="IPR011008">
    <property type="entry name" value="Dimeric_a/b-barrel"/>
</dbReference>
<reference evidence="3 4" key="1">
    <citation type="submission" date="2015-09" db="EMBL/GenBank/DDBJ databases">
        <title>Genome sequence of ICMP 11288.</title>
        <authorList>
            <person name="Visnovsky S."/>
            <person name="Lu A."/>
            <person name="Panda P."/>
            <person name="Pitman A."/>
        </authorList>
    </citation>
    <scope>NUCLEOTIDE SEQUENCE [LARGE SCALE GENOMIC DNA]</scope>
    <source>
        <strain evidence="3 4">ICMP 11288</strain>
    </source>
</reference>
<dbReference type="InterPro" id="IPR012577">
    <property type="entry name" value="NIPSNAP"/>
</dbReference>
<dbReference type="Proteomes" id="UP000054197">
    <property type="component" value="Unassembled WGS sequence"/>
</dbReference>
<feature type="domain" description="NIPSNAP" evidence="2">
    <location>
        <begin position="3"/>
        <end position="102"/>
    </location>
</feature>
<evidence type="ECO:0000256" key="1">
    <source>
        <dbReference type="ARBA" id="ARBA00005291"/>
    </source>
</evidence>
<dbReference type="EMBL" id="LKEF01000050">
    <property type="protein sequence ID" value="KTB58606.1"/>
    <property type="molecule type" value="Genomic_DNA"/>
</dbReference>
<accession>A0A0W0HCW3</accession>
<protein>
    <submittedName>
        <fullName evidence="3">NIPSNAP family containing protein</fullName>
    </submittedName>
</protein>
<dbReference type="SUPFAM" id="SSF54909">
    <property type="entry name" value="Dimeric alpha+beta barrel"/>
    <property type="match status" value="1"/>
</dbReference>
<name>A0A0W0HCW3_PSEFL</name>
<evidence type="ECO:0000259" key="2">
    <source>
        <dbReference type="Pfam" id="PF07978"/>
    </source>
</evidence>
<dbReference type="Gene3D" id="3.30.70.100">
    <property type="match status" value="1"/>
</dbReference>